<proteinExistence type="predicted"/>
<keyword evidence="4" id="KW-1185">Reference proteome</keyword>
<dbReference type="RefSeq" id="WP_007276694.1">
    <property type="nucleotide sequence ID" value="NZ_ABCK01000001.1"/>
</dbReference>
<dbReference type="OrthoDB" id="9816001at2"/>
<dbReference type="InterPro" id="IPR036514">
    <property type="entry name" value="SGNH_hydro_sf"/>
</dbReference>
<keyword evidence="1" id="KW-0378">Hydrolase</keyword>
<dbReference type="SUPFAM" id="SSF52266">
    <property type="entry name" value="SGNH hydrolase"/>
    <property type="match status" value="1"/>
</dbReference>
<dbReference type="InterPro" id="IPR039329">
    <property type="entry name" value="SIAE"/>
</dbReference>
<dbReference type="Pfam" id="PF03629">
    <property type="entry name" value="SASA"/>
    <property type="match status" value="2"/>
</dbReference>
<evidence type="ECO:0000313" key="4">
    <source>
        <dbReference type="Proteomes" id="UP000004947"/>
    </source>
</evidence>
<comment type="caution">
    <text evidence="3">The sequence shown here is derived from an EMBL/GenBank/DDBJ whole genome shotgun (WGS) entry which is preliminary data.</text>
</comment>
<dbReference type="Proteomes" id="UP000004947">
    <property type="component" value="Unassembled WGS sequence"/>
</dbReference>
<accession>A6DFJ2</accession>
<dbReference type="AlphaFoldDB" id="A6DFJ2"/>
<reference evidence="3 4" key="1">
    <citation type="journal article" date="2010" name="J. Bacteriol.">
        <title>Genome sequence of Lentisphaera araneosa HTCC2155T, the type species of the order Lentisphaerales in the phylum Lentisphaerae.</title>
        <authorList>
            <person name="Thrash J.C."/>
            <person name="Cho J.C."/>
            <person name="Vergin K.L."/>
            <person name="Morris R.M."/>
            <person name="Giovannoni S.J."/>
        </authorList>
    </citation>
    <scope>NUCLEOTIDE SEQUENCE [LARGE SCALE GENOMIC DNA]</scope>
    <source>
        <strain evidence="3 4">HTCC2155</strain>
    </source>
</reference>
<dbReference type="eggNOG" id="COG2755">
    <property type="taxonomic scope" value="Bacteria"/>
</dbReference>
<dbReference type="PANTHER" id="PTHR22901">
    <property type="entry name" value="SIALATE O-ACETYLESTERASE"/>
    <property type="match status" value="1"/>
</dbReference>
<gene>
    <name evidence="3" type="ORF">LNTAR_17518</name>
</gene>
<protein>
    <submittedName>
        <fullName evidence="3">Sialic acid-specific 9-O-acetylesterase</fullName>
    </submittedName>
</protein>
<name>A6DFJ2_9BACT</name>
<feature type="domain" description="Sialate O-acetylesterase" evidence="2">
    <location>
        <begin position="104"/>
        <end position="244"/>
    </location>
</feature>
<dbReference type="STRING" id="313628.LNTAR_17518"/>
<evidence type="ECO:0000313" key="3">
    <source>
        <dbReference type="EMBL" id="EDM29572.1"/>
    </source>
</evidence>
<evidence type="ECO:0000259" key="2">
    <source>
        <dbReference type="Pfam" id="PF03629"/>
    </source>
</evidence>
<sequence>MLKISLVITILLSYSNLMADLKVHQLFSKGAVLQRNQEVPVWGWAKPGDQITISFASQKESTQTDSEGKWMIKLKPMPASSESRSIIISDGNKTLNIDDVLVGEVWLCSGQSNMDFGLGGVCRKTRNPKYQPIADFMNEEIKDINDTLFRQMTVRRELSPLSEKENVAGAWYPANQRFVKGFTAVGFNFGRELRKELKIPVGLIKCAWGGTRVEAWLPTAQYQSDDELKQYYDAEIAKLKDTLSSWDKDKVAAENKAKIEAHKIAGEKAKVAGKKRPHYPRLQKNPDENNTLPSTLYYAMIAPLVPYAMKGAIWYQGEANASFATDQYEKRFSKMIEGWRQAWDLPLDFYWCQLAQFKKTLKEPAPASTWVQIQHQQSLCMKLPNSGMAVLNDIGDAADIHPINKIDAGKRLALWALNKSYKKKDVVHSGPTYKSHEIKANKFIITFDNTGSGLMTAKKVLHLPVEQSDEAPEMFQICGSDGVWQWAETKIISSNQVEVSHPKISQPLEVRYAWGSNPEGANLYNKEGLSTGLFKTDK</sequence>
<dbReference type="EMBL" id="ABCK01000001">
    <property type="protein sequence ID" value="EDM29572.1"/>
    <property type="molecule type" value="Genomic_DNA"/>
</dbReference>
<dbReference type="InterPro" id="IPR005181">
    <property type="entry name" value="SASA"/>
</dbReference>
<feature type="domain" description="Sialate O-acetylesterase" evidence="2">
    <location>
        <begin position="308"/>
        <end position="393"/>
    </location>
</feature>
<dbReference type="GO" id="GO:0001681">
    <property type="term" value="F:sialate O-acetylesterase activity"/>
    <property type="evidence" value="ECO:0007669"/>
    <property type="project" value="InterPro"/>
</dbReference>
<evidence type="ECO:0000256" key="1">
    <source>
        <dbReference type="ARBA" id="ARBA00022801"/>
    </source>
</evidence>
<dbReference type="PANTHER" id="PTHR22901:SF0">
    <property type="entry name" value="SIALATE O-ACETYLESTERASE"/>
    <property type="match status" value="1"/>
</dbReference>
<organism evidence="3 4">
    <name type="scientific">Lentisphaera araneosa HTCC2155</name>
    <dbReference type="NCBI Taxonomy" id="313628"/>
    <lineage>
        <taxon>Bacteria</taxon>
        <taxon>Pseudomonadati</taxon>
        <taxon>Lentisphaerota</taxon>
        <taxon>Lentisphaeria</taxon>
        <taxon>Lentisphaerales</taxon>
        <taxon>Lentisphaeraceae</taxon>
        <taxon>Lentisphaera</taxon>
    </lineage>
</organism>
<dbReference type="Gene3D" id="3.40.50.1110">
    <property type="entry name" value="SGNH hydrolase"/>
    <property type="match status" value="1"/>
</dbReference>
<dbReference type="GO" id="GO:0005975">
    <property type="term" value="P:carbohydrate metabolic process"/>
    <property type="evidence" value="ECO:0007669"/>
    <property type="project" value="TreeGrafter"/>
</dbReference>